<evidence type="ECO:0000256" key="7">
    <source>
        <dbReference type="ARBA" id="ARBA00022475"/>
    </source>
</evidence>
<evidence type="ECO:0000256" key="5">
    <source>
        <dbReference type="ARBA" id="ARBA00011869"/>
    </source>
</evidence>
<comment type="catalytic activity">
    <reaction evidence="15 16 17">
        <text>oxaloacetate + 2 Na(+)(in) + H(+) = pyruvate + 2 Na(+)(out) + CO2</text>
        <dbReference type="Rhea" id="RHEA:57724"/>
        <dbReference type="ChEBI" id="CHEBI:15361"/>
        <dbReference type="ChEBI" id="CHEBI:15378"/>
        <dbReference type="ChEBI" id="CHEBI:16452"/>
        <dbReference type="ChEBI" id="CHEBI:16526"/>
        <dbReference type="ChEBI" id="CHEBI:29101"/>
        <dbReference type="EC" id="7.2.4.2"/>
    </reaction>
</comment>
<dbReference type="InterPro" id="IPR023424">
    <property type="entry name" value="OadG"/>
</dbReference>
<evidence type="ECO:0000256" key="14">
    <source>
        <dbReference type="ARBA" id="ARBA00023201"/>
    </source>
</evidence>
<keyword evidence="14 16" id="KW-0739">Sodium transport</keyword>
<evidence type="ECO:0000256" key="11">
    <source>
        <dbReference type="ARBA" id="ARBA00023053"/>
    </source>
</evidence>
<sequence>MQADVASALLEAANLLLVGMGVVFLFLTMLIGAVNLIAWANRLFPEDQSSHSSSQSFTPKVSQNSQQVSPKIVAAITTAVRQYRRNH</sequence>
<comment type="subcellular location">
    <subcellularLocation>
        <location evidence="3 16 17">Cell membrane</location>
        <topology evidence="3 16 17">Single-pass membrane protein</topology>
    </subcellularLocation>
</comment>
<dbReference type="HAMAP" id="MF_00404">
    <property type="entry name" value="OadG"/>
    <property type="match status" value="1"/>
</dbReference>
<evidence type="ECO:0000256" key="13">
    <source>
        <dbReference type="ARBA" id="ARBA00023136"/>
    </source>
</evidence>
<evidence type="ECO:0000256" key="3">
    <source>
        <dbReference type="ARBA" id="ARBA00004162"/>
    </source>
</evidence>
<organism evidence="19 20">
    <name type="scientific">Paraglaciecola algarum</name>
    <dbReference type="NCBI Taxonomy" id="3050085"/>
    <lineage>
        <taxon>Bacteria</taxon>
        <taxon>Pseudomonadati</taxon>
        <taxon>Pseudomonadota</taxon>
        <taxon>Gammaproteobacteria</taxon>
        <taxon>Alteromonadales</taxon>
        <taxon>Alteromonadaceae</taxon>
        <taxon>Paraglaciecola</taxon>
    </lineage>
</organism>
<dbReference type="EMBL" id="JAKGAS010000015">
    <property type="protein sequence ID" value="MCF2950184.1"/>
    <property type="molecule type" value="Genomic_DNA"/>
</dbReference>
<keyword evidence="20" id="KW-1185">Reference proteome</keyword>
<feature type="compositionally biased region" description="Polar residues" evidence="18">
    <location>
        <begin position="57"/>
        <end position="68"/>
    </location>
</feature>
<accession>A0ABS9DEI4</accession>
<evidence type="ECO:0000256" key="9">
    <source>
        <dbReference type="ARBA" id="ARBA00022967"/>
    </source>
</evidence>
<keyword evidence="8 16" id="KW-0812">Transmembrane</keyword>
<evidence type="ECO:0000256" key="2">
    <source>
        <dbReference type="ARBA" id="ARBA00003002"/>
    </source>
</evidence>
<evidence type="ECO:0000256" key="17">
    <source>
        <dbReference type="RuleBase" id="RU004278"/>
    </source>
</evidence>
<comment type="caution">
    <text evidence="19">The sequence shown here is derived from an EMBL/GenBank/DDBJ whole genome shotgun (WGS) entry which is preliminary data.</text>
</comment>
<reference evidence="19 20" key="1">
    <citation type="submission" date="2022-01" db="EMBL/GenBank/DDBJ databases">
        <title>Paraglaciecola sp. G1-23.</title>
        <authorList>
            <person name="Jin M.S."/>
            <person name="Han D.M."/>
            <person name="Kim H.M."/>
            <person name="Jeon C.O."/>
        </authorList>
    </citation>
    <scope>NUCLEOTIDE SEQUENCE [LARGE SCALE GENOMIC DNA]</scope>
    <source>
        <strain evidence="19 20">G1-23</strain>
    </source>
</reference>
<evidence type="ECO:0000313" key="19">
    <source>
        <dbReference type="EMBL" id="MCF2950184.1"/>
    </source>
</evidence>
<evidence type="ECO:0000256" key="4">
    <source>
        <dbReference type="ARBA" id="ARBA00005844"/>
    </source>
</evidence>
<proteinExistence type="inferred from homology"/>
<dbReference type="InterPro" id="IPR005899">
    <property type="entry name" value="Na_pump_deCOase"/>
</dbReference>
<dbReference type="EC" id="7.2.4.2" evidence="16"/>
<evidence type="ECO:0000313" key="20">
    <source>
        <dbReference type="Proteomes" id="UP001521137"/>
    </source>
</evidence>
<dbReference type="RefSeq" id="WP_235314285.1">
    <property type="nucleotide sequence ID" value="NZ_JAKGAS010000015.1"/>
</dbReference>
<dbReference type="Proteomes" id="UP001521137">
    <property type="component" value="Unassembled WGS sequence"/>
</dbReference>
<keyword evidence="10 16" id="KW-1133">Transmembrane helix</keyword>
<comment type="similarity">
    <text evidence="4 16 17">Belongs to the OadG family.</text>
</comment>
<gene>
    <name evidence="16" type="primary">oadG</name>
    <name evidence="19" type="ORF">L0668_18880</name>
</gene>
<keyword evidence="13 16" id="KW-0472">Membrane</keyword>
<name>A0ABS9DEI4_9ALTE</name>
<evidence type="ECO:0000256" key="15">
    <source>
        <dbReference type="ARBA" id="ARBA00048176"/>
    </source>
</evidence>
<keyword evidence="11 16" id="KW-0915">Sodium</keyword>
<evidence type="ECO:0000256" key="1">
    <source>
        <dbReference type="ARBA" id="ARBA00001959"/>
    </source>
</evidence>
<feature type="transmembrane region" description="Helical" evidence="16 17">
    <location>
        <begin position="12"/>
        <end position="38"/>
    </location>
</feature>
<evidence type="ECO:0000256" key="10">
    <source>
        <dbReference type="ARBA" id="ARBA00022989"/>
    </source>
</evidence>
<evidence type="ECO:0000256" key="8">
    <source>
        <dbReference type="ARBA" id="ARBA00022692"/>
    </source>
</evidence>
<comment type="subunit">
    <text evidence="5 16">Heterotrimer of an alpha, a beta and a gamma subunit.</text>
</comment>
<evidence type="ECO:0000256" key="6">
    <source>
        <dbReference type="ARBA" id="ARBA00022448"/>
    </source>
</evidence>
<evidence type="ECO:0000256" key="16">
    <source>
        <dbReference type="HAMAP-Rule" id="MF_00404"/>
    </source>
</evidence>
<keyword evidence="7 16" id="KW-1003">Cell membrane</keyword>
<evidence type="ECO:0000256" key="18">
    <source>
        <dbReference type="SAM" id="MobiDB-lite"/>
    </source>
</evidence>
<keyword evidence="6 16" id="KW-0813">Transport</keyword>
<comment type="cofactor">
    <cofactor evidence="1 16 17">
        <name>Na(+)</name>
        <dbReference type="ChEBI" id="CHEBI:29101"/>
    </cofactor>
</comment>
<comment type="function">
    <text evidence="2 16 17">Catalyzes the decarboxylation of oxaloacetate coupled to Na(+) translocation.</text>
</comment>
<dbReference type="Pfam" id="PF04277">
    <property type="entry name" value="OAD_gamma"/>
    <property type="match status" value="1"/>
</dbReference>
<feature type="region of interest" description="Disordered" evidence="18">
    <location>
        <begin position="47"/>
        <end position="68"/>
    </location>
</feature>
<evidence type="ECO:0000256" key="12">
    <source>
        <dbReference type="ARBA" id="ARBA00023065"/>
    </source>
</evidence>
<protein>
    <recommendedName>
        <fullName evidence="16">Probable oxaloacetate decarboxylase gamma chain</fullName>
        <ecNumber evidence="16">7.2.4.2</ecNumber>
    </recommendedName>
</protein>
<keyword evidence="9 16" id="KW-1278">Translocase</keyword>
<keyword evidence="12 16" id="KW-0406">Ion transport</keyword>
<dbReference type="NCBIfam" id="TIGR01195">
    <property type="entry name" value="oadG_fam"/>
    <property type="match status" value="1"/>
</dbReference>